<keyword evidence="1" id="KW-0472">Membrane</keyword>
<feature type="transmembrane region" description="Helical" evidence="1">
    <location>
        <begin position="22"/>
        <end position="49"/>
    </location>
</feature>
<evidence type="ECO:0008006" key="3">
    <source>
        <dbReference type="Google" id="ProtNLM"/>
    </source>
</evidence>
<keyword evidence="1" id="KW-0812">Transmembrane</keyword>
<feature type="transmembrane region" description="Helical" evidence="1">
    <location>
        <begin position="145"/>
        <end position="165"/>
    </location>
</feature>
<evidence type="ECO:0000256" key="1">
    <source>
        <dbReference type="SAM" id="Phobius"/>
    </source>
</evidence>
<feature type="transmembrane region" description="Helical" evidence="1">
    <location>
        <begin position="55"/>
        <end position="88"/>
    </location>
</feature>
<protein>
    <recommendedName>
        <fullName evidence="3">DUF2269 domain-containing protein</fullName>
    </recommendedName>
</protein>
<feature type="transmembrane region" description="Helical" evidence="1">
    <location>
        <begin position="100"/>
        <end position="119"/>
    </location>
</feature>
<proteinExistence type="predicted"/>
<evidence type="ECO:0000313" key="2">
    <source>
        <dbReference type="EMBL" id="CAA9395875.1"/>
    </source>
</evidence>
<accession>A0A6J4NU99</accession>
<dbReference type="EMBL" id="CADCUS010000170">
    <property type="protein sequence ID" value="CAA9395875.1"/>
    <property type="molecule type" value="Genomic_DNA"/>
</dbReference>
<dbReference type="AlphaFoldDB" id="A0A6J4NU99"/>
<reference evidence="2" key="1">
    <citation type="submission" date="2020-02" db="EMBL/GenBank/DDBJ databases">
        <authorList>
            <person name="Meier V. D."/>
        </authorList>
    </citation>
    <scope>NUCLEOTIDE SEQUENCE</scope>
    <source>
        <strain evidence="2">AVDCRST_MAG66</strain>
    </source>
</reference>
<name>A0A6J4NU99_9PSEU</name>
<gene>
    <name evidence="2" type="ORF">AVDCRST_MAG66-1155</name>
</gene>
<sequence>MTTSGRGVGVAAWRLGARARRVVLVAHVTAAGAWLGLDLALGLLVIAALSPADAVGAAAALTSVGLVAAWPLAAAGLVCLATGVLLGLGSKHGLVRSWWTAVKLVINLVLVVLVVGVLLPEVQDVAAQARRALSTGAAPAPVGDLVYPPLVSCAALLAATVLAVVKPWGRIRRRTAR</sequence>
<organism evidence="2">
    <name type="scientific">uncultured Pseudonocardia sp</name>
    <dbReference type="NCBI Taxonomy" id="211455"/>
    <lineage>
        <taxon>Bacteria</taxon>
        <taxon>Bacillati</taxon>
        <taxon>Actinomycetota</taxon>
        <taxon>Actinomycetes</taxon>
        <taxon>Pseudonocardiales</taxon>
        <taxon>Pseudonocardiaceae</taxon>
        <taxon>Pseudonocardia</taxon>
        <taxon>environmental samples</taxon>
    </lineage>
</organism>
<keyword evidence="1" id="KW-1133">Transmembrane helix</keyword>